<feature type="chain" id="PRO_5029647305" description="Immunoglobulin super DCC subclass member" evidence="1">
    <location>
        <begin position="19"/>
        <end position="199"/>
    </location>
</feature>
<protein>
    <recommendedName>
        <fullName evidence="4">Immunoglobulin super DCC subclass member</fullName>
    </recommendedName>
</protein>
<organism evidence="2 3">
    <name type="scientific">Perkinsus olseni</name>
    <name type="common">Perkinsus atlanticus</name>
    <dbReference type="NCBI Taxonomy" id="32597"/>
    <lineage>
        <taxon>Eukaryota</taxon>
        <taxon>Sar</taxon>
        <taxon>Alveolata</taxon>
        <taxon>Perkinsozoa</taxon>
        <taxon>Perkinsea</taxon>
        <taxon>Perkinsida</taxon>
        <taxon>Perkinsidae</taxon>
        <taxon>Perkinsus</taxon>
    </lineage>
</organism>
<dbReference type="AlphaFoldDB" id="A0A7J6MA60"/>
<comment type="caution">
    <text evidence="2">The sequence shown here is derived from an EMBL/GenBank/DDBJ whole genome shotgun (WGS) entry which is preliminary data.</text>
</comment>
<evidence type="ECO:0000313" key="2">
    <source>
        <dbReference type="EMBL" id="KAF4668415.1"/>
    </source>
</evidence>
<proteinExistence type="predicted"/>
<gene>
    <name evidence="2" type="ORF">FOZ61_006481</name>
</gene>
<reference evidence="2 3" key="1">
    <citation type="submission" date="2020-04" db="EMBL/GenBank/DDBJ databases">
        <title>Perkinsus olseni comparative genomics.</title>
        <authorList>
            <person name="Bogema D.R."/>
        </authorList>
    </citation>
    <scope>NUCLEOTIDE SEQUENCE [LARGE SCALE GENOMIC DNA]</scope>
    <source>
        <strain evidence="2">ATCC PRA-179</strain>
    </source>
</reference>
<accession>A0A7J6MA60</accession>
<keyword evidence="1" id="KW-0732">Signal</keyword>
<name>A0A7J6MA60_PEROL</name>
<evidence type="ECO:0008006" key="4">
    <source>
        <dbReference type="Google" id="ProtNLM"/>
    </source>
</evidence>
<evidence type="ECO:0000256" key="1">
    <source>
        <dbReference type="SAM" id="SignalP"/>
    </source>
</evidence>
<dbReference type="EMBL" id="JABAHT010000037">
    <property type="protein sequence ID" value="KAF4668415.1"/>
    <property type="molecule type" value="Genomic_DNA"/>
</dbReference>
<evidence type="ECO:0000313" key="3">
    <source>
        <dbReference type="Proteomes" id="UP000570595"/>
    </source>
</evidence>
<dbReference type="Proteomes" id="UP000570595">
    <property type="component" value="Unassembled WGS sequence"/>
</dbReference>
<feature type="signal peptide" evidence="1">
    <location>
        <begin position="1"/>
        <end position="18"/>
    </location>
</feature>
<sequence length="199" mass="21420">MRSFANSVLMTLLMVVDGTCNEAEKEKITGKLFPNFLYKCSLAAKLDTSAIAPCLEGPCQISFGPSHFEPFNLRMRSLVLFVVFAIVSANNACTDTDKQKIKSVSFSNFFHKCGADNRLSLGRIPSCLTTGCGLSAGCASCFGDVAQCGGIHCFFKCFFNNLAPACADCVTKNCQDAYFSCTGMTEPLTPATELSDKCL</sequence>